<dbReference type="GO" id="GO:0003723">
    <property type="term" value="F:RNA binding"/>
    <property type="evidence" value="ECO:0007669"/>
    <property type="project" value="UniProtKB-KW"/>
</dbReference>
<dbReference type="EMBL" id="QUSM01000002">
    <property type="protein sequence ID" value="RGD75165.1"/>
    <property type="molecule type" value="Genomic_DNA"/>
</dbReference>
<dbReference type="AlphaFoldDB" id="A0A3E3E1K7"/>
<dbReference type="SMART" id="SM00363">
    <property type="entry name" value="S4"/>
    <property type="match status" value="1"/>
</dbReference>
<dbReference type="Pfam" id="PF17774">
    <property type="entry name" value="YlmH_RBD"/>
    <property type="match status" value="1"/>
</dbReference>
<sequence>MGEYEFFISRIEDMALLSDKKGGSVFSSFLDPSDQMVGGREIGRYKGKDCSFFGGHIYTERKIMSIFKEGHEPEESEYPIKVLKSKEALDVRHQDVLGSILSLSVDRSKVGDINILDDHIEIFVYDTISEFLVSELTKIGGNNVTFYECDINEASVIEPKFKELNIIVPSMRLDAVIGNIFKLSRNEANMFVKGGKVKINHNQVSKPAMTVKVGDMISVRTKGRAIVDSESGQTKKGNTKLLVKKFV</sequence>
<accession>A0A3E3E1K7</accession>
<dbReference type="Gene3D" id="3.10.290.10">
    <property type="entry name" value="RNA-binding S4 domain"/>
    <property type="match status" value="1"/>
</dbReference>
<dbReference type="PANTHER" id="PTHR13633:SF3">
    <property type="entry name" value="MITOCHONDRIAL TRANSCRIPTION RESCUE FACTOR 1"/>
    <property type="match status" value="1"/>
</dbReference>
<comment type="caution">
    <text evidence="3">The sequence shown here is derived from an EMBL/GenBank/DDBJ whole genome shotgun (WGS) entry which is preliminary data.</text>
</comment>
<dbReference type="Gene3D" id="3.30.70.330">
    <property type="match status" value="1"/>
</dbReference>
<dbReference type="InterPro" id="IPR036986">
    <property type="entry name" value="S4_RNA-bd_sf"/>
</dbReference>
<dbReference type="CDD" id="cd00165">
    <property type="entry name" value="S4"/>
    <property type="match status" value="1"/>
</dbReference>
<feature type="domain" description="RNA-binding S4" evidence="2">
    <location>
        <begin position="171"/>
        <end position="232"/>
    </location>
</feature>
<evidence type="ECO:0000313" key="3">
    <source>
        <dbReference type="EMBL" id="RGD75165.1"/>
    </source>
</evidence>
<evidence type="ECO:0000313" key="4">
    <source>
        <dbReference type="Proteomes" id="UP000261212"/>
    </source>
</evidence>
<organism evidence="3 4">
    <name type="scientific">Anaerofustis stercorihominis</name>
    <dbReference type="NCBI Taxonomy" id="214853"/>
    <lineage>
        <taxon>Bacteria</taxon>
        <taxon>Bacillati</taxon>
        <taxon>Bacillota</taxon>
        <taxon>Clostridia</taxon>
        <taxon>Eubacteriales</taxon>
        <taxon>Eubacteriaceae</taxon>
        <taxon>Anaerofustis</taxon>
    </lineage>
</organism>
<evidence type="ECO:0000259" key="2">
    <source>
        <dbReference type="SMART" id="SM00363"/>
    </source>
</evidence>
<dbReference type="PROSITE" id="PS50889">
    <property type="entry name" value="S4"/>
    <property type="match status" value="1"/>
</dbReference>
<dbReference type="Gene3D" id="3.30.1370.160">
    <property type="match status" value="1"/>
</dbReference>
<dbReference type="InterPro" id="IPR040591">
    <property type="entry name" value="RqcP2_RBD"/>
</dbReference>
<name>A0A3E3E1K7_9FIRM</name>
<dbReference type="InterPro" id="IPR012677">
    <property type="entry name" value="Nucleotide-bd_a/b_plait_sf"/>
</dbReference>
<dbReference type="SUPFAM" id="SSF55174">
    <property type="entry name" value="Alpha-L RNA-binding motif"/>
    <property type="match status" value="1"/>
</dbReference>
<dbReference type="RefSeq" id="WP_007050227.1">
    <property type="nucleotide sequence ID" value="NZ_CABKNJ010000001.1"/>
</dbReference>
<dbReference type="PANTHER" id="PTHR13633">
    <property type="entry name" value="MITOCHONDRIAL TRANSCRIPTION RESCUE FACTOR 1"/>
    <property type="match status" value="1"/>
</dbReference>
<gene>
    <name evidence="3" type="ORF">DW687_02245</name>
</gene>
<dbReference type="Pfam" id="PF01479">
    <property type="entry name" value="S4"/>
    <property type="match status" value="1"/>
</dbReference>
<evidence type="ECO:0000256" key="1">
    <source>
        <dbReference type="PROSITE-ProRule" id="PRU00182"/>
    </source>
</evidence>
<proteinExistence type="predicted"/>
<reference evidence="3 4" key="1">
    <citation type="submission" date="2018-08" db="EMBL/GenBank/DDBJ databases">
        <title>A genome reference for cultivated species of the human gut microbiota.</title>
        <authorList>
            <person name="Zou Y."/>
            <person name="Xue W."/>
            <person name="Luo G."/>
        </authorList>
    </citation>
    <scope>NUCLEOTIDE SEQUENCE [LARGE SCALE GENOMIC DNA]</scope>
    <source>
        <strain evidence="3 4">AM25-6</strain>
    </source>
</reference>
<dbReference type="GeneID" id="98000542"/>
<protein>
    <recommendedName>
        <fullName evidence="2">RNA-binding S4 domain-containing protein</fullName>
    </recommendedName>
</protein>
<dbReference type="Proteomes" id="UP000261212">
    <property type="component" value="Unassembled WGS sequence"/>
</dbReference>
<keyword evidence="1" id="KW-0694">RNA-binding</keyword>
<dbReference type="InterPro" id="IPR002942">
    <property type="entry name" value="S4_RNA-bd"/>
</dbReference>